<dbReference type="SUPFAM" id="SSF101473">
    <property type="entry name" value="DhaL-like"/>
    <property type="match status" value="1"/>
</dbReference>
<dbReference type="Pfam" id="PF02733">
    <property type="entry name" value="Dak1"/>
    <property type="match status" value="1"/>
</dbReference>
<feature type="domain" description="DhaL" evidence="6">
    <location>
        <begin position="360"/>
        <end position="559"/>
    </location>
</feature>
<dbReference type="GO" id="GO:0005524">
    <property type="term" value="F:ATP binding"/>
    <property type="evidence" value="ECO:0007669"/>
    <property type="project" value="UniProtKB-KW"/>
</dbReference>
<proteinExistence type="predicted"/>
<dbReference type="Gene3D" id="3.40.50.10440">
    <property type="entry name" value="Dihydroxyacetone kinase, domain 1"/>
    <property type="match status" value="1"/>
</dbReference>
<evidence type="ECO:0000256" key="2">
    <source>
        <dbReference type="ARBA" id="ARBA00022741"/>
    </source>
</evidence>
<keyword evidence="1 8" id="KW-0808">Transferase</keyword>
<accession>A0A375I207</accession>
<dbReference type="Gene3D" id="1.25.40.340">
    <property type="match status" value="1"/>
</dbReference>
<dbReference type="PANTHER" id="PTHR28629">
    <property type="entry name" value="TRIOKINASE/FMN CYCLASE"/>
    <property type="match status" value="1"/>
</dbReference>
<sequence>MTYLVGEPLDFAADSLAGFVAAHSDLVQAVHGGVVRADASPQGEVAVVVGGGSGHYPAFAGWVGPGMAHAAVCGNIFASPSDSQVVSVSRAADNGGGVLLLFGNYAGDCLQFGKGAEVLNAEGIATRIETITDDVASRPVEQWAERRGIAGDFFVVKIAGAAAAAGYDLDGLVEATRRANAATKTLGIAFDAPTLPGAAEPLFTVPEGHYELGLGIHGEPGLSSHPLSGVDDIAKTLVEGLLAEKPADARRVGVLVNGLGCTKYEEMFVLYGRVARLLEAAGLQIVVPIVDEQVTSLDMAGVSLSVCFLDDELEKLLLAPALTPAYTRGAVEHGGPRREVSTEESAELAAGSPESAAQGARLATIVALMAETAVADADFLGRLDSIAGDGDHGQGMVLGSRAAAKAAAVASDAGAGAATVLKQAGLAWAEGAGGTSGALWGRALEAVGAGLSDDAAADAATVIAAVAAGAESVAASGGAVPGDKTMVDATTPFAVALRDAGDDLPGAFATAARAATDGAEATKDLVARKGRATTHGDASLGHPDPGAISFARHMTRIAEYLADHQA</sequence>
<dbReference type="InterPro" id="IPR004007">
    <property type="entry name" value="DhaL_dom"/>
</dbReference>
<dbReference type="EC" id="2.7.1.29" evidence="8"/>
<evidence type="ECO:0000313" key="8">
    <source>
        <dbReference type="EMBL" id="SPF68088.1"/>
    </source>
</evidence>
<evidence type="ECO:0000256" key="3">
    <source>
        <dbReference type="ARBA" id="ARBA00022777"/>
    </source>
</evidence>
<evidence type="ECO:0000256" key="1">
    <source>
        <dbReference type="ARBA" id="ARBA00022679"/>
    </source>
</evidence>
<dbReference type="PROSITE" id="PS51481">
    <property type="entry name" value="DHAK"/>
    <property type="match status" value="1"/>
</dbReference>
<protein>
    <submittedName>
        <fullName evidence="8">Glycerone kinase</fullName>
        <ecNumber evidence="8">2.7.1.29</ecNumber>
    </submittedName>
</protein>
<dbReference type="SUPFAM" id="SSF82549">
    <property type="entry name" value="DAK1/DegV-like"/>
    <property type="match status" value="1"/>
</dbReference>
<evidence type="ECO:0000259" key="6">
    <source>
        <dbReference type="PROSITE" id="PS51480"/>
    </source>
</evidence>
<feature type="region of interest" description="Disordered" evidence="5">
    <location>
        <begin position="328"/>
        <end position="353"/>
    </location>
</feature>
<dbReference type="NCBIfam" id="NF011049">
    <property type="entry name" value="PRK14479.1"/>
    <property type="match status" value="1"/>
</dbReference>
<dbReference type="Proteomes" id="UP000265962">
    <property type="component" value="Unassembled WGS sequence"/>
</dbReference>
<dbReference type="InterPro" id="IPR050861">
    <property type="entry name" value="Dihydroxyacetone_Kinase"/>
</dbReference>
<feature type="compositionally biased region" description="Basic and acidic residues" evidence="5">
    <location>
        <begin position="330"/>
        <end position="341"/>
    </location>
</feature>
<gene>
    <name evidence="8" type="ORF">PROPJV5_1046</name>
</gene>
<evidence type="ECO:0000313" key="9">
    <source>
        <dbReference type="Proteomes" id="UP000265962"/>
    </source>
</evidence>
<keyword evidence="9" id="KW-1185">Reference proteome</keyword>
<dbReference type="GO" id="GO:0004371">
    <property type="term" value="F:glycerone kinase activity"/>
    <property type="evidence" value="ECO:0007669"/>
    <property type="project" value="UniProtKB-EC"/>
</dbReference>
<organism evidence="8 9">
    <name type="scientific">Propionibacterium ruminifibrarum</name>
    <dbReference type="NCBI Taxonomy" id="1962131"/>
    <lineage>
        <taxon>Bacteria</taxon>
        <taxon>Bacillati</taxon>
        <taxon>Actinomycetota</taxon>
        <taxon>Actinomycetes</taxon>
        <taxon>Propionibacteriales</taxon>
        <taxon>Propionibacteriaceae</taxon>
        <taxon>Propionibacterium</taxon>
    </lineage>
</organism>
<evidence type="ECO:0000256" key="4">
    <source>
        <dbReference type="ARBA" id="ARBA00022840"/>
    </source>
</evidence>
<dbReference type="GO" id="GO:0005829">
    <property type="term" value="C:cytosol"/>
    <property type="evidence" value="ECO:0007669"/>
    <property type="project" value="TreeGrafter"/>
</dbReference>
<dbReference type="GO" id="GO:0019563">
    <property type="term" value="P:glycerol catabolic process"/>
    <property type="evidence" value="ECO:0007669"/>
    <property type="project" value="TreeGrafter"/>
</dbReference>
<evidence type="ECO:0000259" key="7">
    <source>
        <dbReference type="PROSITE" id="PS51481"/>
    </source>
</evidence>
<dbReference type="EMBL" id="OMOH01000003">
    <property type="protein sequence ID" value="SPF68088.1"/>
    <property type="molecule type" value="Genomic_DNA"/>
</dbReference>
<evidence type="ECO:0000256" key="5">
    <source>
        <dbReference type="SAM" id="MobiDB-lite"/>
    </source>
</evidence>
<name>A0A375I207_9ACTN</name>
<dbReference type="AlphaFoldDB" id="A0A375I207"/>
<dbReference type="Gene3D" id="3.30.1180.20">
    <property type="entry name" value="Dihydroxyacetone kinase, domain 2"/>
    <property type="match status" value="1"/>
</dbReference>
<dbReference type="Pfam" id="PF02734">
    <property type="entry name" value="Dak2"/>
    <property type="match status" value="1"/>
</dbReference>
<keyword evidence="2" id="KW-0547">Nucleotide-binding</keyword>
<dbReference type="SMART" id="SM01120">
    <property type="entry name" value="Dak2"/>
    <property type="match status" value="1"/>
</dbReference>
<dbReference type="PANTHER" id="PTHR28629:SF4">
    <property type="entry name" value="TRIOKINASE_FMN CYCLASE"/>
    <property type="match status" value="1"/>
</dbReference>
<dbReference type="FunFam" id="3.40.50.10440:FF:000001">
    <property type="entry name" value="Dihydroxyacetone kinase, DhaK subunit"/>
    <property type="match status" value="1"/>
</dbReference>
<feature type="domain" description="DhaK" evidence="7">
    <location>
        <begin position="7"/>
        <end position="326"/>
    </location>
</feature>
<dbReference type="InterPro" id="IPR004006">
    <property type="entry name" value="DhaK_dom"/>
</dbReference>
<dbReference type="PROSITE" id="PS51480">
    <property type="entry name" value="DHAL"/>
    <property type="match status" value="1"/>
</dbReference>
<keyword evidence="4" id="KW-0067">ATP-binding</keyword>
<reference evidence="9" key="1">
    <citation type="submission" date="2018-02" db="EMBL/GenBank/DDBJ databases">
        <authorList>
            <person name="Hornung B."/>
        </authorList>
    </citation>
    <scope>NUCLEOTIDE SEQUENCE [LARGE SCALE GENOMIC DNA]</scope>
</reference>
<dbReference type="InterPro" id="IPR036117">
    <property type="entry name" value="DhaL_dom_sf"/>
</dbReference>
<dbReference type="OrthoDB" id="9806345at2"/>
<dbReference type="FunFam" id="1.25.40.340:FF:000002">
    <property type="entry name" value="Dihydroxyacetone kinase, L subunit"/>
    <property type="match status" value="1"/>
</dbReference>
<dbReference type="RefSeq" id="WP_119715271.1">
    <property type="nucleotide sequence ID" value="NZ_OMOH01000003.1"/>
</dbReference>
<keyword evidence="3 8" id="KW-0418">Kinase</keyword>